<dbReference type="EMBL" id="OX451736">
    <property type="protein sequence ID" value="CAI8589148.1"/>
    <property type="molecule type" value="Genomic_DNA"/>
</dbReference>
<name>A0AAV0YV64_VICFA</name>
<protein>
    <submittedName>
        <fullName evidence="1">Uncharacterized protein</fullName>
    </submittedName>
</protein>
<dbReference type="PANTHER" id="PTHR38925">
    <property type="entry name" value="PROTEIN, PUTATIVE-RELATED"/>
    <property type="match status" value="1"/>
</dbReference>
<proteinExistence type="predicted"/>
<keyword evidence="2" id="KW-1185">Reference proteome</keyword>
<organism evidence="1 2">
    <name type="scientific">Vicia faba</name>
    <name type="common">Broad bean</name>
    <name type="synonym">Faba vulgaris</name>
    <dbReference type="NCBI Taxonomy" id="3906"/>
    <lineage>
        <taxon>Eukaryota</taxon>
        <taxon>Viridiplantae</taxon>
        <taxon>Streptophyta</taxon>
        <taxon>Embryophyta</taxon>
        <taxon>Tracheophyta</taxon>
        <taxon>Spermatophyta</taxon>
        <taxon>Magnoliopsida</taxon>
        <taxon>eudicotyledons</taxon>
        <taxon>Gunneridae</taxon>
        <taxon>Pentapetalae</taxon>
        <taxon>rosids</taxon>
        <taxon>fabids</taxon>
        <taxon>Fabales</taxon>
        <taxon>Fabaceae</taxon>
        <taxon>Papilionoideae</taxon>
        <taxon>50 kb inversion clade</taxon>
        <taxon>NPAAA clade</taxon>
        <taxon>Hologalegina</taxon>
        <taxon>IRL clade</taxon>
        <taxon>Fabeae</taxon>
        <taxon>Vicia</taxon>
    </lineage>
</organism>
<dbReference type="Proteomes" id="UP001157006">
    <property type="component" value="Chromosome 1L"/>
</dbReference>
<gene>
    <name evidence="1" type="ORF">VFH_I380440</name>
</gene>
<sequence>MGLHMVAMAKFHHLQLAATSNGLSPAVVVAGIVCPLSLKLFMSLRIFREEVIYKARLFLFRLGRIAFNNEILFANGTRFERFLRLISQTIVPTSTPTSEETLNMLSITAL</sequence>
<evidence type="ECO:0000313" key="2">
    <source>
        <dbReference type="Proteomes" id="UP001157006"/>
    </source>
</evidence>
<accession>A0AAV0YV64</accession>
<dbReference type="AlphaFoldDB" id="A0AAV0YV64"/>
<dbReference type="PANTHER" id="PTHR38925:SF1">
    <property type="entry name" value="PROTEIN, PUTATIVE-RELATED"/>
    <property type="match status" value="1"/>
</dbReference>
<reference evidence="1 2" key="1">
    <citation type="submission" date="2023-01" db="EMBL/GenBank/DDBJ databases">
        <authorList>
            <person name="Kreplak J."/>
        </authorList>
    </citation>
    <scope>NUCLEOTIDE SEQUENCE [LARGE SCALE GENOMIC DNA]</scope>
</reference>
<evidence type="ECO:0000313" key="1">
    <source>
        <dbReference type="EMBL" id="CAI8589148.1"/>
    </source>
</evidence>